<dbReference type="Gene3D" id="3.60.15.10">
    <property type="entry name" value="Ribonuclease Z/Hydroxyacylglutathione hydrolase-like"/>
    <property type="match status" value="1"/>
</dbReference>
<protein>
    <recommendedName>
        <fullName evidence="11">Protein artemis</fullName>
    </recommendedName>
    <alternativeName>
        <fullName evidence="12">DNA cross-link repair 1C protein</fullName>
    </alternativeName>
</protein>
<dbReference type="AlphaFoldDB" id="T1H4J4"/>
<keyword evidence="3" id="KW-0540">Nuclease</keyword>
<evidence type="ECO:0000256" key="8">
    <source>
        <dbReference type="ARBA" id="ARBA00023172"/>
    </source>
</evidence>
<dbReference type="InterPro" id="IPR036866">
    <property type="entry name" value="RibonucZ/Hydroxyglut_hydro"/>
</dbReference>
<proteinExistence type="inferred from homology"/>
<comment type="similarity">
    <text evidence="2">Belongs to the DNA repair metallo-beta-lactamase (DRMBL) family.</text>
</comment>
<comment type="subcellular location">
    <subcellularLocation>
        <location evidence="1">Nucleus</location>
    </subcellularLocation>
</comment>
<keyword evidence="15" id="KW-1185">Reference proteome</keyword>
<dbReference type="GO" id="GO:0004519">
    <property type="term" value="F:endonuclease activity"/>
    <property type="evidence" value="ECO:0007669"/>
    <property type="project" value="UniProtKB-KW"/>
</dbReference>
<dbReference type="PANTHER" id="PTHR23240">
    <property type="entry name" value="DNA CROSS-LINK REPAIR PROTEIN PSO2/SNM1-RELATED"/>
    <property type="match status" value="1"/>
</dbReference>
<name>T1H4J4_MEGSC</name>
<evidence type="ECO:0000256" key="7">
    <source>
        <dbReference type="ARBA" id="ARBA00022839"/>
    </source>
</evidence>
<evidence type="ECO:0000259" key="13">
    <source>
        <dbReference type="Pfam" id="PF07522"/>
    </source>
</evidence>
<dbReference type="SUPFAM" id="SSF56281">
    <property type="entry name" value="Metallo-hydrolase/oxidoreductase"/>
    <property type="match status" value="1"/>
</dbReference>
<evidence type="ECO:0000256" key="5">
    <source>
        <dbReference type="ARBA" id="ARBA00022763"/>
    </source>
</evidence>
<evidence type="ECO:0000256" key="10">
    <source>
        <dbReference type="ARBA" id="ARBA00023242"/>
    </source>
</evidence>
<dbReference type="Pfam" id="PF07522">
    <property type="entry name" value="DRMBL"/>
    <property type="match status" value="1"/>
</dbReference>
<keyword evidence="8" id="KW-0233">DNA recombination</keyword>
<dbReference type="HOGENOM" id="CLU_1091044_0_0_1"/>
<evidence type="ECO:0000256" key="12">
    <source>
        <dbReference type="ARBA" id="ARBA00042677"/>
    </source>
</evidence>
<dbReference type="GO" id="GO:0000723">
    <property type="term" value="P:telomere maintenance"/>
    <property type="evidence" value="ECO:0007669"/>
    <property type="project" value="TreeGrafter"/>
</dbReference>
<feature type="domain" description="DNA repair metallo-beta-lactamase" evidence="13">
    <location>
        <begin position="171"/>
        <end position="223"/>
    </location>
</feature>
<dbReference type="GO" id="GO:0006310">
    <property type="term" value="P:DNA recombination"/>
    <property type="evidence" value="ECO:0007669"/>
    <property type="project" value="UniProtKB-KW"/>
</dbReference>
<dbReference type="EMBL" id="CAQQ02081212">
    <property type="status" value="NOT_ANNOTATED_CDS"/>
    <property type="molecule type" value="Genomic_DNA"/>
</dbReference>
<keyword evidence="6" id="KW-0378">Hydrolase</keyword>
<accession>T1H4J4</accession>
<evidence type="ECO:0000256" key="9">
    <source>
        <dbReference type="ARBA" id="ARBA00023204"/>
    </source>
</evidence>
<evidence type="ECO:0000256" key="3">
    <source>
        <dbReference type="ARBA" id="ARBA00022722"/>
    </source>
</evidence>
<dbReference type="Proteomes" id="UP000015102">
    <property type="component" value="Unassembled WGS sequence"/>
</dbReference>
<dbReference type="InterPro" id="IPR011084">
    <property type="entry name" value="DRMBL"/>
</dbReference>
<dbReference type="GO" id="GO:0005634">
    <property type="term" value="C:nucleus"/>
    <property type="evidence" value="ECO:0007669"/>
    <property type="project" value="UniProtKB-SubCell"/>
</dbReference>
<keyword evidence="10" id="KW-0539">Nucleus</keyword>
<sequence length="255" mass="30505">MFLFQCNDKNILYTGDFRISDFEAYSQLKDLALDKIYLDSTFLSPKFNYFPTQEESVSKICELSKRFLDKDDSNRVVILMPAKWCWLDFPFLITIYEYFNQPILVTNDVFQRYKSLEDIVVDEQQILTKDNINDDVKIILEYKGIRPTELSEQQFLGQRERELRKKYGKDLKIIIPSAFRWRNLKKDEEIVNGKHVACSFHCSFSELRNFVHHFDPEQIFLNVLTYDIIDFLKSKDLDPNNLSRENWNQLFNNNK</sequence>
<evidence type="ECO:0000256" key="6">
    <source>
        <dbReference type="ARBA" id="ARBA00022801"/>
    </source>
</evidence>
<evidence type="ECO:0000313" key="15">
    <source>
        <dbReference type="Proteomes" id="UP000015102"/>
    </source>
</evidence>
<dbReference type="PANTHER" id="PTHR23240:SF8">
    <property type="entry name" value="PROTEIN ARTEMIS"/>
    <property type="match status" value="1"/>
</dbReference>
<evidence type="ECO:0000313" key="14">
    <source>
        <dbReference type="EnsemblMetazoa" id="MESCA011204-PA"/>
    </source>
</evidence>
<dbReference type="GO" id="GO:0036297">
    <property type="term" value="P:interstrand cross-link repair"/>
    <property type="evidence" value="ECO:0007669"/>
    <property type="project" value="TreeGrafter"/>
</dbReference>
<keyword evidence="7" id="KW-0269">Exonuclease</keyword>
<dbReference type="GO" id="GO:0003684">
    <property type="term" value="F:damaged DNA binding"/>
    <property type="evidence" value="ECO:0007669"/>
    <property type="project" value="TreeGrafter"/>
</dbReference>
<dbReference type="GO" id="GO:0006303">
    <property type="term" value="P:double-strand break repair via nonhomologous end joining"/>
    <property type="evidence" value="ECO:0007669"/>
    <property type="project" value="TreeGrafter"/>
</dbReference>
<reference evidence="15" key="1">
    <citation type="submission" date="2013-02" db="EMBL/GenBank/DDBJ databases">
        <authorList>
            <person name="Hughes D."/>
        </authorList>
    </citation>
    <scope>NUCLEOTIDE SEQUENCE</scope>
    <source>
        <strain>Durham</strain>
        <strain evidence="15">NC isolate 2 -- Noor lab</strain>
    </source>
</reference>
<dbReference type="EnsemblMetazoa" id="MESCA011204-RA">
    <property type="protein sequence ID" value="MESCA011204-PA"/>
    <property type="gene ID" value="MESCA011204"/>
</dbReference>
<keyword evidence="9" id="KW-0234">DNA repair</keyword>
<organism evidence="14 15">
    <name type="scientific">Megaselia scalaris</name>
    <name type="common">Humpbacked fly</name>
    <name type="synonym">Phora scalaris</name>
    <dbReference type="NCBI Taxonomy" id="36166"/>
    <lineage>
        <taxon>Eukaryota</taxon>
        <taxon>Metazoa</taxon>
        <taxon>Ecdysozoa</taxon>
        <taxon>Arthropoda</taxon>
        <taxon>Hexapoda</taxon>
        <taxon>Insecta</taxon>
        <taxon>Pterygota</taxon>
        <taxon>Neoptera</taxon>
        <taxon>Endopterygota</taxon>
        <taxon>Diptera</taxon>
        <taxon>Brachycera</taxon>
        <taxon>Muscomorpha</taxon>
        <taxon>Platypezoidea</taxon>
        <taxon>Phoridae</taxon>
        <taxon>Megaseliini</taxon>
        <taxon>Megaselia</taxon>
    </lineage>
</organism>
<evidence type="ECO:0000256" key="2">
    <source>
        <dbReference type="ARBA" id="ARBA00010304"/>
    </source>
</evidence>
<keyword evidence="4" id="KW-0255">Endonuclease</keyword>
<dbReference type="STRING" id="36166.T1H4J4"/>
<dbReference type="GO" id="GO:0035312">
    <property type="term" value="F:5'-3' DNA exonuclease activity"/>
    <property type="evidence" value="ECO:0007669"/>
    <property type="project" value="TreeGrafter"/>
</dbReference>
<keyword evidence="5" id="KW-0227">DNA damage</keyword>
<reference evidence="14" key="2">
    <citation type="submission" date="2015-06" db="UniProtKB">
        <authorList>
            <consortium name="EnsemblMetazoa"/>
        </authorList>
    </citation>
    <scope>IDENTIFICATION</scope>
</reference>
<evidence type="ECO:0000256" key="1">
    <source>
        <dbReference type="ARBA" id="ARBA00004123"/>
    </source>
</evidence>
<evidence type="ECO:0000256" key="4">
    <source>
        <dbReference type="ARBA" id="ARBA00022759"/>
    </source>
</evidence>
<evidence type="ECO:0000256" key="11">
    <source>
        <dbReference type="ARBA" id="ARBA00039759"/>
    </source>
</evidence>